<dbReference type="InterPro" id="IPR036156">
    <property type="entry name" value="Beta-gal/glucu_dom_sf"/>
</dbReference>
<dbReference type="InterPro" id="IPR006103">
    <property type="entry name" value="Glyco_hydro_2_cat"/>
</dbReference>
<dbReference type="GO" id="GO:0005975">
    <property type="term" value="P:carbohydrate metabolic process"/>
    <property type="evidence" value="ECO:0007669"/>
    <property type="project" value="InterPro"/>
</dbReference>
<evidence type="ECO:0000256" key="1">
    <source>
        <dbReference type="ARBA" id="ARBA00007401"/>
    </source>
</evidence>
<dbReference type="OrthoDB" id="9762066at2"/>
<dbReference type="Gene3D" id="2.60.40.10">
    <property type="entry name" value="Immunoglobulins"/>
    <property type="match status" value="1"/>
</dbReference>
<evidence type="ECO:0000256" key="2">
    <source>
        <dbReference type="ARBA" id="ARBA00022801"/>
    </source>
</evidence>
<dbReference type="Pfam" id="PF02837">
    <property type="entry name" value="Glyco_hydro_2_N"/>
    <property type="match status" value="1"/>
</dbReference>
<dbReference type="PANTHER" id="PTHR10066">
    <property type="entry name" value="BETA-GLUCURONIDASE"/>
    <property type="match status" value="1"/>
</dbReference>
<dbReference type="InterPro" id="IPR006104">
    <property type="entry name" value="Glyco_hydro_2_N"/>
</dbReference>
<evidence type="ECO:0000256" key="3">
    <source>
        <dbReference type="ARBA" id="ARBA00023295"/>
    </source>
</evidence>
<dbReference type="Gene3D" id="3.20.20.80">
    <property type="entry name" value="Glycosidases"/>
    <property type="match status" value="1"/>
</dbReference>
<comment type="caution">
    <text evidence="6">The sequence shown here is derived from an EMBL/GenBank/DDBJ whole genome shotgun (WGS) entry which is preliminary data.</text>
</comment>
<dbReference type="GO" id="GO:0030246">
    <property type="term" value="F:carbohydrate binding"/>
    <property type="evidence" value="ECO:0007669"/>
    <property type="project" value="TreeGrafter"/>
</dbReference>
<evidence type="ECO:0000313" key="7">
    <source>
        <dbReference type="Proteomes" id="UP000269669"/>
    </source>
</evidence>
<dbReference type="InterPro" id="IPR008979">
    <property type="entry name" value="Galactose-bd-like_sf"/>
</dbReference>
<dbReference type="GO" id="GO:0004566">
    <property type="term" value="F:beta-glucuronidase activity"/>
    <property type="evidence" value="ECO:0007669"/>
    <property type="project" value="TreeGrafter"/>
</dbReference>
<dbReference type="InterPro" id="IPR017853">
    <property type="entry name" value="GH"/>
</dbReference>
<keyword evidence="2" id="KW-0378">Hydrolase</keyword>
<dbReference type="RefSeq" id="WP_125487546.1">
    <property type="nucleotide sequence ID" value="NZ_RSDW01000001.1"/>
</dbReference>
<dbReference type="SUPFAM" id="SSF49785">
    <property type="entry name" value="Galactose-binding domain-like"/>
    <property type="match status" value="1"/>
</dbReference>
<dbReference type="EMBL" id="RSDW01000001">
    <property type="protein sequence ID" value="RSL19308.1"/>
    <property type="molecule type" value="Genomic_DNA"/>
</dbReference>
<dbReference type="InterPro" id="IPR013783">
    <property type="entry name" value="Ig-like_fold"/>
</dbReference>
<dbReference type="Pfam" id="PF02836">
    <property type="entry name" value="Glyco_hydro_2_C"/>
    <property type="match status" value="1"/>
</dbReference>
<keyword evidence="3" id="KW-0326">Glycosidase</keyword>
<dbReference type="SUPFAM" id="SSF49303">
    <property type="entry name" value="beta-Galactosidase/glucuronidase domain"/>
    <property type="match status" value="1"/>
</dbReference>
<dbReference type="PRINTS" id="PR00132">
    <property type="entry name" value="GLHYDRLASE2"/>
</dbReference>
<gene>
    <name evidence="6" type="ORF">EDE15_4970</name>
</gene>
<feature type="domain" description="Glycosyl hydrolases family 2 sugar binding" evidence="5">
    <location>
        <begin position="119"/>
        <end position="221"/>
    </location>
</feature>
<proteinExistence type="inferred from homology"/>
<evidence type="ECO:0000313" key="6">
    <source>
        <dbReference type="EMBL" id="RSL19308.1"/>
    </source>
</evidence>
<protein>
    <submittedName>
        <fullName evidence="6">Beta-glucuronidase</fullName>
    </submittedName>
</protein>
<evidence type="ECO:0000259" key="5">
    <source>
        <dbReference type="Pfam" id="PF02837"/>
    </source>
</evidence>
<comment type="similarity">
    <text evidence="1">Belongs to the glycosyl hydrolase 2 family.</text>
</comment>
<feature type="domain" description="Glycoside hydrolase family 2 catalytic" evidence="4">
    <location>
        <begin position="317"/>
        <end position="551"/>
    </location>
</feature>
<evidence type="ECO:0000259" key="4">
    <source>
        <dbReference type="Pfam" id="PF02836"/>
    </source>
</evidence>
<dbReference type="AlphaFoldDB" id="A0A428MQZ7"/>
<dbReference type="GO" id="GO:0019391">
    <property type="term" value="P:glucuronoside catabolic process"/>
    <property type="evidence" value="ECO:0007669"/>
    <property type="project" value="TreeGrafter"/>
</dbReference>
<dbReference type="InterPro" id="IPR006101">
    <property type="entry name" value="Glyco_hydro_2"/>
</dbReference>
<reference evidence="6 7" key="1">
    <citation type="submission" date="2018-12" db="EMBL/GenBank/DDBJ databases">
        <title>Sequencing of bacterial isolates from soil warming experiment in Harvard Forest, Massachusetts, USA.</title>
        <authorList>
            <person name="Deangelis K."/>
        </authorList>
    </citation>
    <scope>NUCLEOTIDE SEQUENCE [LARGE SCALE GENOMIC DNA]</scope>
    <source>
        <strain evidence="6 7">EB153</strain>
    </source>
</reference>
<accession>A0A428MQZ7</accession>
<name>A0A428MQZ7_9BACT</name>
<keyword evidence="7" id="KW-1185">Reference proteome</keyword>
<dbReference type="SUPFAM" id="SSF51445">
    <property type="entry name" value="(Trans)glycosidases"/>
    <property type="match status" value="1"/>
</dbReference>
<dbReference type="PANTHER" id="PTHR10066:SF67">
    <property type="entry name" value="BETA-GLUCURONIDASE"/>
    <property type="match status" value="1"/>
</dbReference>
<dbReference type="Gene3D" id="2.60.120.260">
    <property type="entry name" value="Galactose-binding domain-like"/>
    <property type="match status" value="1"/>
</dbReference>
<organism evidence="6 7">
    <name type="scientific">Edaphobacter aggregans</name>
    <dbReference type="NCBI Taxonomy" id="570835"/>
    <lineage>
        <taxon>Bacteria</taxon>
        <taxon>Pseudomonadati</taxon>
        <taxon>Acidobacteriota</taxon>
        <taxon>Terriglobia</taxon>
        <taxon>Terriglobales</taxon>
        <taxon>Acidobacteriaceae</taxon>
        <taxon>Edaphobacter</taxon>
    </lineage>
</organism>
<dbReference type="Proteomes" id="UP000269669">
    <property type="component" value="Unassembled WGS sequence"/>
</dbReference>
<sequence length="620" mass="70059">MHIANHAQKLFHSTLFSVAALTTLIGPAQHRAIAQTKLDEGTYKTLLVNVDHRKQISLDGDWHTIIDPYGSGLYTFHNELRKDGYFLNEHKDNTEYDFSKSPTLKVPGDWNTQRELLHFYEGPLWYQRDFTYQKKANQRTFFHVGAANYRSFVWVNGKFACQHEGGFTPYDCDATDLLHDGDNFVVIAVDATRLAEGVPTLQTDWFNYGGLTRDVALVEVPTRFIDDYDLHLVRGTTNQIDGYVHVIGASAGDKVSVSIATPTPTTVEATVDANGRAAIQLYPGGLELWSPDHPRLYKVQLKTGEDTLDDEMGFRTVEVRGTQILLNGKPIFLHGVSIHAEAPIRTGRAYTQEDADTLLGWVKELGGNYARLAHYPHDQRMTRTADRLGVLIWSEIPVYWACHFGDPNTLALAQSQLHEMIRRDRNKASVILWSVANETPNNPERTKFLTTLANDAREYDPTRLITAALLVRTNGMTKIVDDPLGKALDVIGANEYVGWYEHEPSDIAQTKWQIDYQKPLIISEFGADAKFGLHGPADKRWTEEFQANVFTQQLIMLNNIPQLRGMSPWILMDFRSPRRVLPEIQDGFNRKGLVSEKGEKKQAFSVLQKAYKNNGVGKAE</sequence>